<comment type="cofactor">
    <cofactor evidence="1">
        <name>Fe(2+)</name>
        <dbReference type="ChEBI" id="CHEBI:29033"/>
    </cofactor>
</comment>
<protein>
    <submittedName>
        <fullName evidence="2">Phytanoyl-CoA dioxygenase</fullName>
    </submittedName>
</protein>
<dbReference type="Pfam" id="PF05721">
    <property type="entry name" value="PhyH"/>
    <property type="match status" value="1"/>
</dbReference>
<comment type="caution">
    <text evidence="2">The sequence shown here is derived from an EMBL/GenBank/DDBJ whole genome shotgun (WGS) entry which is preliminary data.</text>
</comment>
<dbReference type="PANTHER" id="PTHR20883">
    <property type="entry name" value="PHYTANOYL-COA DIOXYGENASE DOMAIN CONTAINING 1"/>
    <property type="match status" value="1"/>
</dbReference>
<keyword evidence="2" id="KW-0223">Dioxygenase</keyword>
<name>A0A0W0ZDU3_9GAMM</name>
<dbReference type="PANTHER" id="PTHR20883:SF48">
    <property type="entry name" value="ECTOINE DIOXYGENASE"/>
    <property type="match status" value="1"/>
</dbReference>
<dbReference type="EMBL" id="LNYY01000021">
    <property type="protein sequence ID" value="KTD66966.1"/>
    <property type="molecule type" value="Genomic_DNA"/>
</dbReference>
<evidence type="ECO:0000256" key="1">
    <source>
        <dbReference type="ARBA" id="ARBA00001954"/>
    </source>
</evidence>
<reference evidence="2 3" key="1">
    <citation type="submission" date="2015-11" db="EMBL/GenBank/DDBJ databases">
        <title>Genomic analysis of 38 Legionella species identifies large and diverse effector repertoires.</title>
        <authorList>
            <person name="Burstein D."/>
            <person name="Amaro F."/>
            <person name="Zusman T."/>
            <person name="Lifshitz Z."/>
            <person name="Cohen O."/>
            <person name="Gilbert J.A."/>
            <person name="Pupko T."/>
            <person name="Shuman H.A."/>
            <person name="Segal G."/>
        </authorList>
    </citation>
    <scope>NUCLEOTIDE SEQUENCE [LARGE SCALE GENOMIC DNA]</scope>
    <source>
        <strain evidence="2 3">IMVS3376</strain>
    </source>
</reference>
<dbReference type="InterPro" id="IPR008775">
    <property type="entry name" value="Phytyl_CoA_dOase-like"/>
</dbReference>
<keyword evidence="3" id="KW-1185">Reference proteome</keyword>
<evidence type="ECO:0000313" key="3">
    <source>
        <dbReference type="Proteomes" id="UP000054926"/>
    </source>
</evidence>
<dbReference type="SUPFAM" id="SSF51197">
    <property type="entry name" value="Clavaminate synthase-like"/>
    <property type="match status" value="1"/>
</dbReference>
<keyword evidence="2" id="KW-0560">Oxidoreductase</keyword>
<dbReference type="Proteomes" id="UP000054926">
    <property type="component" value="Unassembled WGS sequence"/>
</dbReference>
<dbReference type="GO" id="GO:0016706">
    <property type="term" value="F:2-oxoglutarate-dependent dioxygenase activity"/>
    <property type="evidence" value="ECO:0007669"/>
    <property type="project" value="UniProtKB-ARBA"/>
</dbReference>
<dbReference type="RefSeq" id="WP_058511999.1">
    <property type="nucleotide sequence ID" value="NZ_DAIOMV010000002.1"/>
</dbReference>
<proteinExistence type="predicted"/>
<gene>
    <name evidence="2" type="ORF">Lste_3172</name>
</gene>
<sequence length="268" mass="30972">MDYQLSEEQHRFWKEQGFVFISNFLFGDMKQQLQRWCDELTSWPETPGKWMKYFEMNAQGERQLCRVENFIDYHQGMHEVANSVRTINLVSSLMGEQAAIFKEKINYKFPGGGGFKPHQDAPAFISFKQRFHITMMVAIDDCTLENGCLQVVKGGANKPTILPQEADGSIKNEMASKFHWSPIECKTGDIILFDSYLPHYSEPNRSNNPRRAIFITFSKFSEGGFKRDAYYKDKREHFPPDCERDPNKDYSAGAAIYNVANPISEVML</sequence>
<accession>A0A0W0ZDU3</accession>
<dbReference type="OrthoDB" id="9791262at2"/>
<dbReference type="Gene3D" id="2.60.120.620">
    <property type="entry name" value="q2cbj1_9rhob like domain"/>
    <property type="match status" value="1"/>
</dbReference>
<dbReference type="STRING" id="947033.Lste_3172"/>
<dbReference type="GO" id="GO:0005506">
    <property type="term" value="F:iron ion binding"/>
    <property type="evidence" value="ECO:0007669"/>
    <property type="project" value="UniProtKB-ARBA"/>
</dbReference>
<dbReference type="AlphaFoldDB" id="A0A0W0ZDU3"/>
<dbReference type="PATRIC" id="fig|947033.5.peg.3373"/>
<evidence type="ECO:0000313" key="2">
    <source>
        <dbReference type="EMBL" id="KTD66966.1"/>
    </source>
</evidence>
<organism evidence="2 3">
    <name type="scientific">Legionella steelei</name>
    <dbReference type="NCBI Taxonomy" id="947033"/>
    <lineage>
        <taxon>Bacteria</taxon>
        <taxon>Pseudomonadati</taxon>
        <taxon>Pseudomonadota</taxon>
        <taxon>Gammaproteobacteria</taxon>
        <taxon>Legionellales</taxon>
        <taxon>Legionellaceae</taxon>
        <taxon>Legionella</taxon>
    </lineage>
</organism>